<name>A0ABY5APY0_9CYAN</name>
<dbReference type="InterPro" id="IPR044153">
    <property type="entry name" value="PIN_Pae0151-like"/>
</dbReference>
<dbReference type="Gene3D" id="3.40.50.1010">
    <property type="entry name" value="5'-nuclease"/>
    <property type="match status" value="1"/>
</dbReference>
<dbReference type="CDD" id="cd09873">
    <property type="entry name" value="PIN_Pae0151-like"/>
    <property type="match status" value="1"/>
</dbReference>
<dbReference type="EMBL" id="CP098611">
    <property type="protein sequence ID" value="USR91055.1"/>
    <property type="molecule type" value="Genomic_DNA"/>
</dbReference>
<evidence type="ECO:0000313" key="4">
    <source>
        <dbReference type="Proteomes" id="UP001056708"/>
    </source>
</evidence>
<dbReference type="InterPro" id="IPR002716">
    <property type="entry name" value="PIN_dom"/>
</dbReference>
<dbReference type="PANTHER" id="PTHR35901">
    <property type="entry name" value="RIBONUCLEASE VAPC3"/>
    <property type="match status" value="1"/>
</dbReference>
<dbReference type="InterPro" id="IPR029060">
    <property type="entry name" value="PIN-like_dom_sf"/>
</dbReference>
<dbReference type="SUPFAM" id="SSF88723">
    <property type="entry name" value="PIN domain-like"/>
    <property type="match status" value="1"/>
</dbReference>
<gene>
    <name evidence="3" type="ORF">NEA10_19875</name>
</gene>
<dbReference type="Pfam" id="PF01850">
    <property type="entry name" value="PIN"/>
    <property type="match status" value="1"/>
</dbReference>
<dbReference type="InterPro" id="IPR051619">
    <property type="entry name" value="TypeII_TA_RNase_PINc/VapC"/>
</dbReference>
<evidence type="ECO:0000313" key="3">
    <source>
        <dbReference type="EMBL" id="USR91055.1"/>
    </source>
</evidence>
<sequence>MNVVLDANLLIVLVNQDTRSSIVRQKIDNWIDAEVQLHAPKLARYEIANALTRLIISGIFPQQDLESAWNFLNDLPVVYHDISQATRIVEIALTLGRKSAYDAAYIALAERLEAQLWTLDSPLYRNAVNCGFPVFFLDNSN</sequence>
<evidence type="ECO:0000256" key="1">
    <source>
        <dbReference type="ARBA" id="ARBA00022842"/>
    </source>
</evidence>
<dbReference type="Proteomes" id="UP001056708">
    <property type="component" value="Chromosome"/>
</dbReference>
<keyword evidence="4" id="KW-1185">Reference proteome</keyword>
<reference evidence="3" key="1">
    <citation type="submission" date="2022-06" db="EMBL/GenBank/DDBJ databases">
        <title>Genome sequence of Phormidium yuhuli AB48 isolated from an industrial photobioreactor environment.</title>
        <authorList>
            <person name="Qiu Y."/>
            <person name="Noonan A.J.C."/>
            <person name="Dofher K."/>
            <person name="Koch M."/>
            <person name="Kieft B."/>
            <person name="Lin X."/>
            <person name="Ziels R.M."/>
            <person name="Hallam S.J."/>
        </authorList>
    </citation>
    <scope>NUCLEOTIDE SEQUENCE</scope>
    <source>
        <strain evidence="3">AB48</strain>
    </source>
</reference>
<proteinExistence type="predicted"/>
<dbReference type="PANTHER" id="PTHR35901:SF1">
    <property type="entry name" value="EXONUCLEASE VAPC9"/>
    <property type="match status" value="1"/>
</dbReference>
<accession>A0ABY5APY0</accession>
<evidence type="ECO:0000259" key="2">
    <source>
        <dbReference type="Pfam" id="PF01850"/>
    </source>
</evidence>
<feature type="domain" description="PIN" evidence="2">
    <location>
        <begin position="3"/>
        <end position="127"/>
    </location>
</feature>
<dbReference type="RefSeq" id="WP_252663089.1">
    <property type="nucleotide sequence ID" value="NZ_CP098611.1"/>
</dbReference>
<keyword evidence="1" id="KW-0460">Magnesium</keyword>
<organism evidence="3 4">
    <name type="scientific">Phormidium yuhuli AB48</name>
    <dbReference type="NCBI Taxonomy" id="2940671"/>
    <lineage>
        <taxon>Bacteria</taxon>
        <taxon>Bacillati</taxon>
        <taxon>Cyanobacteriota</taxon>
        <taxon>Cyanophyceae</taxon>
        <taxon>Oscillatoriophycideae</taxon>
        <taxon>Oscillatoriales</taxon>
        <taxon>Oscillatoriaceae</taxon>
        <taxon>Phormidium</taxon>
        <taxon>Phormidium yuhuli</taxon>
    </lineage>
</organism>
<protein>
    <submittedName>
        <fullName evidence="3">Type II toxin-antitoxin system VapC family toxin</fullName>
    </submittedName>
</protein>